<keyword evidence="3" id="KW-1185">Reference proteome</keyword>
<accession>A0ABU8NHG4</accession>
<sequence length="56" mass="6514">MREVFLLSREENLSHKEIAEQLGISEQTVSKQISNALKVLRYKMGASVFVFFLFHI</sequence>
<organism evidence="2 3">
    <name type="scientific">Pedobacter panaciterrae</name>
    <dbReference type="NCBI Taxonomy" id="363849"/>
    <lineage>
        <taxon>Bacteria</taxon>
        <taxon>Pseudomonadati</taxon>
        <taxon>Bacteroidota</taxon>
        <taxon>Sphingobacteriia</taxon>
        <taxon>Sphingobacteriales</taxon>
        <taxon>Sphingobacteriaceae</taxon>
        <taxon>Pedobacter</taxon>
    </lineage>
</organism>
<dbReference type="InterPro" id="IPR013324">
    <property type="entry name" value="RNA_pol_sigma_r3/r4-like"/>
</dbReference>
<dbReference type="EMBL" id="JBBEUB010000001">
    <property type="protein sequence ID" value="MEJ2900910.1"/>
    <property type="molecule type" value="Genomic_DNA"/>
</dbReference>
<evidence type="ECO:0000259" key="1">
    <source>
        <dbReference type="Pfam" id="PF08281"/>
    </source>
</evidence>
<dbReference type="RefSeq" id="WP_337714856.1">
    <property type="nucleotide sequence ID" value="NZ_CBFGNQ010000019.1"/>
</dbReference>
<reference evidence="2 3" key="1">
    <citation type="submission" date="2024-03" db="EMBL/GenBank/DDBJ databases">
        <title>Sequence of Lycoming College Course Isolates.</title>
        <authorList>
            <person name="Plotts O."/>
            <person name="Newman J."/>
        </authorList>
    </citation>
    <scope>NUCLEOTIDE SEQUENCE [LARGE SCALE GENOMIC DNA]</scope>
    <source>
        <strain evidence="2 3">CJB-3</strain>
    </source>
</reference>
<dbReference type="Gene3D" id="1.10.10.10">
    <property type="entry name" value="Winged helix-like DNA-binding domain superfamily/Winged helix DNA-binding domain"/>
    <property type="match status" value="1"/>
</dbReference>
<gene>
    <name evidence="2" type="ORF">WAE58_00650</name>
</gene>
<dbReference type="CDD" id="cd06171">
    <property type="entry name" value="Sigma70_r4"/>
    <property type="match status" value="1"/>
</dbReference>
<evidence type="ECO:0000313" key="2">
    <source>
        <dbReference type="EMBL" id="MEJ2900910.1"/>
    </source>
</evidence>
<dbReference type="Pfam" id="PF08281">
    <property type="entry name" value="Sigma70_r4_2"/>
    <property type="match status" value="1"/>
</dbReference>
<dbReference type="SUPFAM" id="SSF88659">
    <property type="entry name" value="Sigma3 and sigma4 domains of RNA polymerase sigma factors"/>
    <property type="match status" value="1"/>
</dbReference>
<dbReference type="InterPro" id="IPR013249">
    <property type="entry name" value="RNA_pol_sigma70_r4_t2"/>
</dbReference>
<protein>
    <submittedName>
        <fullName evidence="2">Sigma factor-like helix-turn-helix DNA-binding protein</fullName>
    </submittedName>
</protein>
<dbReference type="Proteomes" id="UP001378956">
    <property type="component" value="Unassembled WGS sequence"/>
</dbReference>
<dbReference type="InterPro" id="IPR036388">
    <property type="entry name" value="WH-like_DNA-bd_sf"/>
</dbReference>
<name>A0ABU8NHG4_9SPHI</name>
<comment type="caution">
    <text evidence="2">The sequence shown here is derived from an EMBL/GenBank/DDBJ whole genome shotgun (WGS) entry which is preliminary data.</text>
</comment>
<feature type="domain" description="RNA polymerase sigma factor 70 region 4 type 2" evidence="1">
    <location>
        <begin position="2"/>
        <end position="38"/>
    </location>
</feature>
<evidence type="ECO:0000313" key="3">
    <source>
        <dbReference type="Proteomes" id="UP001378956"/>
    </source>
</evidence>
<proteinExistence type="predicted"/>